<gene>
    <name evidence="12" type="ORF">ACFQL7_26135</name>
</gene>
<dbReference type="EMBL" id="JBHTAX010000006">
    <property type="protein sequence ID" value="MFC7192932.1"/>
    <property type="molecule type" value="Genomic_DNA"/>
</dbReference>
<dbReference type="PANTHER" id="PTHR31490:SF88">
    <property type="entry name" value="BETA-XYLANASE"/>
    <property type="match status" value="1"/>
</dbReference>
<keyword evidence="7" id="KW-0119">Carbohydrate metabolism</keyword>
<dbReference type="InterPro" id="IPR044846">
    <property type="entry name" value="GH10"/>
</dbReference>
<proteinExistence type="inferred from homology"/>
<dbReference type="SMART" id="SM00633">
    <property type="entry name" value="Glyco_10"/>
    <property type="match status" value="1"/>
</dbReference>
<organism evidence="12 13">
    <name type="scientific">Halocatena marina</name>
    <dbReference type="NCBI Taxonomy" id="2934937"/>
    <lineage>
        <taxon>Archaea</taxon>
        <taxon>Methanobacteriati</taxon>
        <taxon>Methanobacteriota</taxon>
        <taxon>Stenosarchaea group</taxon>
        <taxon>Halobacteria</taxon>
        <taxon>Halobacteriales</taxon>
        <taxon>Natronomonadaceae</taxon>
        <taxon>Halocatena</taxon>
    </lineage>
</organism>
<evidence type="ECO:0000256" key="1">
    <source>
        <dbReference type="ARBA" id="ARBA00000681"/>
    </source>
</evidence>
<keyword evidence="9" id="KW-0624">Polysaccharide degradation</keyword>
<sequence length="440" mass="50801">MTDNDNTDSLHHKFETGDDSDFDYPGRAPDADWRAAAAERINEHRKADLEVHVTDEDGVPVEGATVDVTMTEHAFDFGVEVDSDALTGQNDEMTESETQQFQKAFHTLFNKGTINDGFPPWTWDWGDGTNSGTQVGFDGVQWLVDRDTPVHGHTILWMWSGRAAPEKILEIEDDDELRERMTEHARDVASELAWGIDEWDVINHPVKMDGVWRDRFDSDPSAWVEWLNAAREGDPEATLFVNEAAFRNDEETEGYRERYYDMIEYLLEEDAAVDGLGFMGHFSPETLVPPEEALERLDRFAEFDLEIQFTEYDFADDWSEEELPTEQAEQLQADYTRDFYIYTFSHPAVTSVITWGIWEPTHWRDDAAFFREDWSTRPHHDVYKELVFDTWWTKECGETDSEGTYETRGFKGEYVVDAVVDGETRTATVTVDDDRNVVEL</sequence>
<dbReference type="InterPro" id="IPR001000">
    <property type="entry name" value="GH10_dom"/>
</dbReference>
<dbReference type="Gene3D" id="3.20.20.80">
    <property type="entry name" value="Glycosidases"/>
    <property type="match status" value="1"/>
</dbReference>
<keyword evidence="8" id="KW-0326">Glycosidase</keyword>
<evidence type="ECO:0000313" key="13">
    <source>
        <dbReference type="Proteomes" id="UP001596417"/>
    </source>
</evidence>
<dbReference type="AlphaFoldDB" id="A0ABD5YY52"/>
<dbReference type="EC" id="3.2.1.8" evidence="3"/>
<comment type="caution">
    <text evidence="12">The sequence shown here is derived from an EMBL/GenBank/DDBJ whole genome shotgun (WGS) entry which is preliminary data.</text>
</comment>
<keyword evidence="5" id="KW-0732">Signal</keyword>
<evidence type="ECO:0000256" key="10">
    <source>
        <dbReference type="SAM" id="MobiDB-lite"/>
    </source>
</evidence>
<evidence type="ECO:0000256" key="7">
    <source>
        <dbReference type="ARBA" id="ARBA00023277"/>
    </source>
</evidence>
<keyword evidence="6" id="KW-0378">Hydrolase</keyword>
<dbReference type="Pfam" id="PF00331">
    <property type="entry name" value="Glyco_hydro_10"/>
    <property type="match status" value="1"/>
</dbReference>
<evidence type="ECO:0000256" key="4">
    <source>
        <dbReference type="ARBA" id="ARBA00022651"/>
    </source>
</evidence>
<dbReference type="Proteomes" id="UP001596417">
    <property type="component" value="Unassembled WGS sequence"/>
</dbReference>
<dbReference type="GO" id="GO:0031176">
    <property type="term" value="F:endo-1,4-beta-xylanase activity"/>
    <property type="evidence" value="ECO:0007669"/>
    <property type="project" value="UniProtKB-EC"/>
</dbReference>
<evidence type="ECO:0000256" key="3">
    <source>
        <dbReference type="ARBA" id="ARBA00012590"/>
    </source>
</evidence>
<dbReference type="GeneID" id="76202835"/>
<comment type="catalytic activity">
    <reaction evidence="1">
        <text>Endohydrolysis of (1-&gt;4)-beta-D-xylosidic linkages in xylans.</text>
        <dbReference type="EC" id="3.2.1.8"/>
    </reaction>
</comment>
<evidence type="ECO:0000313" key="12">
    <source>
        <dbReference type="EMBL" id="MFC7192932.1"/>
    </source>
</evidence>
<evidence type="ECO:0000256" key="6">
    <source>
        <dbReference type="ARBA" id="ARBA00022801"/>
    </source>
</evidence>
<comment type="similarity">
    <text evidence="2">Belongs to the glycosyl hydrolase 10 (cellulase F) family.</text>
</comment>
<evidence type="ECO:0000259" key="11">
    <source>
        <dbReference type="PROSITE" id="PS51760"/>
    </source>
</evidence>
<dbReference type="PROSITE" id="PS51760">
    <property type="entry name" value="GH10_2"/>
    <property type="match status" value="1"/>
</dbReference>
<keyword evidence="4" id="KW-0858">Xylan degradation</keyword>
<accession>A0ABD5YY52</accession>
<feature type="domain" description="GH10" evidence="11">
    <location>
        <begin position="80"/>
        <end position="386"/>
    </location>
</feature>
<name>A0ABD5YY52_9EURY</name>
<dbReference type="SUPFAM" id="SSF51445">
    <property type="entry name" value="(Trans)glycosidases"/>
    <property type="match status" value="1"/>
</dbReference>
<evidence type="ECO:0000256" key="8">
    <source>
        <dbReference type="ARBA" id="ARBA00023295"/>
    </source>
</evidence>
<evidence type="ECO:0000256" key="5">
    <source>
        <dbReference type="ARBA" id="ARBA00022729"/>
    </source>
</evidence>
<dbReference type="InterPro" id="IPR017853">
    <property type="entry name" value="GH"/>
</dbReference>
<feature type="region of interest" description="Disordered" evidence="10">
    <location>
        <begin position="1"/>
        <end position="28"/>
    </location>
</feature>
<dbReference type="GO" id="GO:0045493">
    <property type="term" value="P:xylan catabolic process"/>
    <property type="evidence" value="ECO:0007669"/>
    <property type="project" value="UniProtKB-KW"/>
</dbReference>
<keyword evidence="13" id="KW-1185">Reference proteome</keyword>
<protein>
    <recommendedName>
        <fullName evidence="3">endo-1,4-beta-xylanase</fullName>
        <ecNumber evidence="3">3.2.1.8</ecNumber>
    </recommendedName>
</protein>
<reference evidence="12 13" key="1">
    <citation type="journal article" date="2019" name="Int. J. Syst. Evol. Microbiol.">
        <title>The Global Catalogue of Microorganisms (GCM) 10K type strain sequencing project: providing services to taxonomists for standard genome sequencing and annotation.</title>
        <authorList>
            <consortium name="The Broad Institute Genomics Platform"/>
            <consortium name="The Broad Institute Genome Sequencing Center for Infectious Disease"/>
            <person name="Wu L."/>
            <person name="Ma J."/>
        </authorList>
    </citation>
    <scope>NUCLEOTIDE SEQUENCE [LARGE SCALE GENOMIC DNA]</scope>
    <source>
        <strain evidence="12 13">RDMS1</strain>
    </source>
</reference>
<dbReference type="RefSeq" id="WP_248910426.1">
    <property type="nucleotide sequence ID" value="NZ_CP109982.1"/>
</dbReference>
<evidence type="ECO:0000256" key="2">
    <source>
        <dbReference type="ARBA" id="ARBA00007495"/>
    </source>
</evidence>
<evidence type="ECO:0000256" key="9">
    <source>
        <dbReference type="ARBA" id="ARBA00023326"/>
    </source>
</evidence>
<dbReference type="PANTHER" id="PTHR31490">
    <property type="entry name" value="GLYCOSYL HYDROLASE"/>
    <property type="match status" value="1"/>
</dbReference>